<feature type="transmembrane region" description="Helical" evidence="1">
    <location>
        <begin position="12"/>
        <end position="35"/>
    </location>
</feature>
<reference evidence="2" key="2">
    <citation type="submission" date="2023-01" db="EMBL/GenBank/DDBJ databases">
        <title>Genomic dissection of endemic carbapenem resistance: metallo-beta-lactamase gene dissemination through clonal, plasmid and integron transfer pathways.</title>
        <authorList>
            <person name="Macesic N."/>
        </authorList>
    </citation>
    <scope>NUCLEOTIDE SEQUENCE</scope>
    <source>
        <strain evidence="2">CPO519</strain>
    </source>
</reference>
<proteinExistence type="predicted"/>
<protein>
    <submittedName>
        <fullName evidence="2">Uncharacterized protein</fullName>
    </submittedName>
</protein>
<dbReference type="RefSeq" id="WP_043041672.1">
    <property type="nucleotide sequence ID" value="NZ_BBTD01000082.1"/>
</dbReference>
<dbReference type="EMBL" id="JARTMM020000002">
    <property type="protein sequence ID" value="MEC5498711.1"/>
    <property type="molecule type" value="Genomic_DNA"/>
</dbReference>
<reference evidence="3 4" key="1">
    <citation type="journal article" date="2023" name="Nat. Commun.">
        <title>Genomic dissection of endemic carbapenem resistance reveals metallo-beta-lactamase dissemination through clonal, plasmid and integron transfer.</title>
        <authorList>
            <person name="Macesic N."/>
            <person name="Hawkey J."/>
            <person name="Vezina B."/>
            <person name="Wisniewski J.A."/>
            <person name="Cottingham H."/>
            <person name="Blakeway L.V."/>
            <person name="Harshegyi T."/>
            <person name="Pragastis K."/>
            <person name="Badoordeen G.Z."/>
            <person name="Dennison A."/>
            <person name="Spelman D.W."/>
            <person name="Jenney A.W.J."/>
            <person name="Peleg A.Y."/>
        </authorList>
    </citation>
    <scope>NUCLEOTIDE SEQUENCE [LARGE SCALE GENOMIC DNA]</scope>
    <source>
        <strain evidence="3 4">CPO519</strain>
    </source>
</reference>
<gene>
    <name evidence="3" type="ORF">P9867_020400</name>
    <name evidence="2" type="ORF">P9867_13390</name>
</gene>
<accession>A0AA90HWQ9</accession>
<sequence length="86" mass="9547">MKKTKAIYLSKVFCVFSILLLIFAYVFSLVVKLTMPMNEIIQTTKGGSLLLCVAYIVGLMAISILAQKIALRLVKKPNGLKNPKPF</sequence>
<keyword evidence="1" id="KW-1133">Transmembrane helix</keyword>
<evidence type="ECO:0000313" key="2">
    <source>
        <dbReference type="EMBL" id="MDK4882647.1"/>
    </source>
</evidence>
<reference evidence="3" key="3">
    <citation type="submission" date="2024-01" db="EMBL/GenBank/DDBJ databases">
        <authorList>
            <person name="Macesic N."/>
        </authorList>
    </citation>
    <scope>NUCLEOTIDE SEQUENCE</scope>
    <source>
        <strain evidence="3">CPO519</strain>
    </source>
</reference>
<keyword evidence="1" id="KW-0812">Transmembrane</keyword>
<dbReference type="Proteomes" id="UP001174156">
    <property type="component" value="Unassembled WGS sequence"/>
</dbReference>
<evidence type="ECO:0000256" key="1">
    <source>
        <dbReference type="SAM" id="Phobius"/>
    </source>
</evidence>
<feature type="transmembrane region" description="Helical" evidence="1">
    <location>
        <begin position="47"/>
        <end position="66"/>
    </location>
</feature>
<keyword evidence="1" id="KW-0472">Membrane</keyword>
<name>A0AA90HWQ9_ACIBA</name>
<comment type="caution">
    <text evidence="2">The sequence shown here is derived from an EMBL/GenBank/DDBJ whole genome shotgun (WGS) entry which is preliminary data.</text>
</comment>
<organism evidence="2">
    <name type="scientific">Acinetobacter baumannii</name>
    <dbReference type="NCBI Taxonomy" id="470"/>
    <lineage>
        <taxon>Bacteria</taxon>
        <taxon>Pseudomonadati</taxon>
        <taxon>Pseudomonadota</taxon>
        <taxon>Gammaproteobacteria</taxon>
        <taxon>Moraxellales</taxon>
        <taxon>Moraxellaceae</taxon>
        <taxon>Acinetobacter</taxon>
        <taxon>Acinetobacter calcoaceticus/baumannii complex</taxon>
    </lineage>
</organism>
<dbReference type="EMBL" id="JARTMM010000053">
    <property type="protein sequence ID" value="MDK4882647.1"/>
    <property type="molecule type" value="Genomic_DNA"/>
</dbReference>
<evidence type="ECO:0000313" key="3">
    <source>
        <dbReference type="EMBL" id="MEC5498711.1"/>
    </source>
</evidence>
<dbReference type="AlphaFoldDB" id="A0AA90HWQ9"/>
<evidence type="ECO:0000313" key="4">
    <source>
        <dbReference type="Proteomes" id="UP001174156"/>
    </source>
</evidence>